<keyword evidence="3" id="KW-0238">DNA-binding</keyword>
<dbReference type="PRINTS" id="PR00598">
    <property type="entry name" value="HTHMARR"/>
</dbReference>
<evidence type="ECO:0000256" key="7">
    <source>
        <dbReference type="ARBA" id="ARBA00047207"/>
    </source>
</evidence>
<dbReference type="PROSITE" id="PS50995">
    <property type="entry name" value="HTH_MARR_2"/>
    <property type="match status" value="1"/>
</dbReference>
<dbReference type="InterPro" id="IPR036388">
    <property type="entry name" value="WH-like_DNA-bd_sf"/>
</dbReference>
<protein>
    <recommendedName>
        <fullName evidence="6">HTH-type transcriptional regulator SarZ</fullName>
    </recommendedName>
    <alternativeName>
        <fullName evidence="7">Staphylococcal accessory regulator Z</fullName>
    </alternativeName>
</protein>
<dbReference type="GO" id="GO:0003677">
    <property type="term" value="F:DNA binding"/>
    <property type="evidence" value="ECO:0007669"/>
    <property type="project" value="UniProtKB-KW"/>
</dbReference>
<gene>
    <name evidence="9" type="ORF">HMPREF1866_01862</name>
</gene>
<evidence type="ECO:0000256" key="3">
    <source>
        <dbReference type="ARBA" id="ARBA00023125"/>
    </source>
</evidence>
<evidence type="ECO:0000256" key="5">
    <source>
        <dbReference type="ARBA" id="ARBA00046337"/>
    </source>
</evidence>
<dbReference type="SMART" id="SM00347">
    <property type="entry name" value="HTH_MARR"/>
    <property type="match status" value="1"/>
</dbReference>
<evidence type="ECO:0000259" key="8">
    <source>
        <dbReference type="PROSITE" id="PS50995"/>
    </source>
</evidence>
<reference evidence="10" key="1">
    <citation type="submission" date="2016-01" db="EMBL/GenBank/DDBJ databases">
        <authorList>
            <person name="Mitreva M."/>
            <person name="Pepin K.H."/>
            <person name="Mihindukulasuriya K.A."/>
            <person name="Fulton R."/>
            <person name="Fronick C."/>
            <person name="O'Laughlin M."/>
            <person name="Miner T."/>
            <person name="Herter B."/>
            <person name="Rosa B.A."/>
            <person name="Cordes M."/>
            <person name="Tomlinson C."/>
            <person name="Wollam A."/>
            <person name="Palsikar V.B."/>
            <person name="Mardis E.R."/>
            <person name="Wilson R.K."/>
        </authorList>
    </citation>
    <scope>NUCLEOTIDE SEQUENCE [LARGE SCALE GENOMIC DNA]</scope>
    <source>
        <strain evidence="10">DNF00896</strain>
    </source>
</reference>
<comment type="caution">
    <text evidence="9">The sequence shown here is derived from an EMBL/GenBank/DDBJ whole genome shotgun (WGS) entry which is preliminary data.</text>
</comment>
<dbReference type="AlphaFoldDB" id="A0A133ZLM2"/>
<keyword evidence="4" id="KW-0804">Transcription</keyword>
<keyword evidence="2" id="KW-0805">Transcription regulation</keyword>
<dbReference type="RefSeq" id="WP_009445577.1">
    <property type="nucleotide sequence ID" value="NZ_KQ959836.1"/>
</dbReference>
<proteinExistence type="inferred from homology"/>
<feature type="domain" description="HTH marR-type" evidence="8">
    <location>
        <begin position="1"/>
        <end position="146"/>
    </location>
</feature>
<sequence>MQKRMSILKSSSEFKVILVKLFNDILEYQESALCTSEFKDLTNNDIHVISAIGMNCKKNMSMIAKELAVTIGTLTISINSLVRKGYVIKERSEKDKRVVLVRLSERGKNAFLKYEEFHDEMVRSMLENLDDIESDTLMSALQKINSWIRLEKTKDK</sequence>
<dbReference type="PANTHER" id="PTHR42756:SF1">
    <property type="entry name" value="TRANSCRIPTIONAL REPRESSOR OF EMRAB OPERON"/>
    <property type="match status" value="1"/>
</dbReference>
<dbReference type="PANTHER" id="PTHR42756">
    <property type="entry name" value="TRANSCRIPTIONAL REGULATOR, MARR"/>
    <property type="match status" value="1"/>
</dbReference>
<dbReference type="Pfam" id="PF22381">
    <property type="entry name" value="Staph_reg_Sar_Rot"/>
    <property type="match status" value="1"/>
</dbReference>
<dbReference type="SUPFAM" id="SSF46785">
    <property type="entry name" value="Winged helix' DNA-binding domain"/>
    <property type="match status" value="1"/>
</dbReference>
<evidence type="ECO:0000313" key="10">
    <source>
        <dbReference type="Proteomes" id="UP000070394"/>
    </source>
</evidence>
<name>A0A133ZLM2_9FIRM</name>
<evidence type="ECO:0000256" key="1">
    <source>
        <dbReference type="ARBA" id="ARBA00004496"/>
    </source>
</evidence>
<dbReference type="InterPro" id="IPR036390">
    <property type="entry name" value="WH_DNA-bd_sf"/>
</dbReference>
<dbReference type="InterPro" id="IPR055166">
    <property type="entry name" value="Transc_reg_Sar_Rot_HTH"/>
</dbReference>
<keyword evidence="10" id="KW-1185">Reference proteome</keyword>
<dbReference type="GO" id="GO:0005737">
    <property type="term" value="C:cytoplasm"/>
    <property type="evidence" value="ECO:0007669"/>
    <property type="project" value="UniProtKB-SubCell"/>
</dbReference>
<dbReference type="Proteomes" id="UP000070394">
    <property type="component" value="Unassembled WGS sequence"/>
</dbReference>
<dbReference type="GO" id="GO:0003700">
    <property type="term" value="F:DNA-binding transcription factor activity"/>
    <property type="evidence" value="ECO:0007669"/>
    <property type="project" value="InterPro"/>
</dbReference>
<accession>A0A133ZLM2</accession>
<comment type="similarity">
    <text evidence="5">Belongs to the SarZ family.</text>
</comment>
<comment type="subcellular location">
    <subcellularLocation>
        <location evidence="1">Cytoplasm</location>
    </subcellularLocation>
</comment>
<evidence type="ECO:0000313" key="9">
    <source>
        <dbReference type="EMBL" id="KXB56354.1"/>
    </source>
</evidence>
<organism evidence="9 10">
    <name type="scientific">Lachnoanaerobaculum saburreum</name>
    <dbReference type="NCBI Taxonomy" id="467210"/>
    <lineage>
        <taxon>Bacteria</taxon>
        <taxon>Bacillati</taxon>
        <taxon>Bacillota</taxon>
        <taxon>Clostridia</taxon>
        <taxon>Lachnospirales</taxon>
        <taxon>Lachnospiraceae</taxon>
        <taxon>Lachnoanaerobaculum</taxon>
    </lineage>
</organism>
<dbReference type="PATRIC" id="fig|467210.3.peg.1843"/>
<evidence type="ECO:0000256" key="4">
    <source>
        <dbReference type="ARBA" id="ARBA00023163"/>
    </source>
</evidence>
<evidence type="ECO:0000256" key="2">
    <source>
        <dbReference type="ARBA" id="ARBA00023015"/>
    </source>
</evidence>
<dbReference type="EMBL" id="LSDA01000102">
    <property type="protein sequence ID" value="KXB56354.1"/>
    <property type="molecule type" value="Genomic_DNA"/>
</dbReference>
<evidence type="ECO:0000256" key="6">
    <source>
        <dbReference type="ARBA" id="ARBA00047188"/>
    </source>
</evidence>
<dbReference type="InterPro" id="IPR000835">
    <property type="entry name" value="HTH_MarR-typ"/>
</dbReference>
<dbReference type="Gene3D" id="1.10.10.10">
    <property type="entry name" value="Winged helix-like DNA-binding domain superfamily/Winged helix DNA-binding domain"/>
    <property type="match status" value="1"/>
</dbReference>
<dbReference type="STRING" id="467210.HMPREF1866_01862"/>